<dbReference type="STRING" id="633440.SAMN05421869_11740"/>
<dbReference type="Pfam" id="PF13977">
    <property type="entry name" value="TetR_C_6"/>
    <property type="match status" value="1"/>
</dbReference>
<proteinExistence type="predicted"/>
<dbReference type="Proteomes" id="UP000199202">
    <property type="component" value="Unassembled WGS sequence"/>
</dbReference>
<organism evidence="7 8">
    <name type="scientific">Nonomuraea jiangxiensis</name>
    <dbReference type="NCBI Taxonomy" id="633440"/>
    <lineage>
        <taxon>Bacteria</taxon>
        <taxon>Bacillati</taxon>
        <taxon>Actinomycetota</taxon>
        <taxon>Actinomycetes</taxon>
        <taxon>Streptosporangiales</taxon>
        <taxon>Streptosporangiaceae</taxon>
        <taxon>Nonomuraea</taxon>
    </lineage>
</organism>
<evidence type="ECO:0000256" key="3">
    <source>
        <dbReference type="ARBA" id="ARBA00023125"/>
    </source>
</evidence>
<keyword evidence="2" id="KW-0805">Transcription regulation</keyword>
<dbReference type="OrthoDB" id="9816296at2"/>
<dbReference type="GO" id="GO:0003677">
    <property type="term" value="F:DNA binding"/>
    <property type="evidence" value="ECO:0007669"/>
    <property type="project" value="UniProtKB-UniRule"/>
</dbReference>
<keyword evidence="4" id="KW-0804">Transcription</keyword>
<dbReference type="PANTHER" id="PTHR47506:SF1">
    <property type="entry name" value="HTH-TYPE TRANSCRIPTIONAL REGULATOR YJDC"/>
    <property type="match status" value="1"/>
</dbReference>
<dbReference type="EMBL" id="FNDJ01000017">
    <property type="protein sequence ID" value="SDK60017.1"/>
    <property type="molecule type" value="Genomic_DNA"/>
</dbReference>
<evidence type="ECO:0000313" key="8">
    <source>
        <dbReference type="Proteomes" id="UP000199202"/>
    </source>
</evidence>
<keyword evidence="1" id="KW-0678">Repressor</keyword>
<dbReference type="InterPro" id="IPR036271">
    <property type="entry name" value="Tet_transcr_reg_TetR-rel_C_sf"/>
</dbReference>
<evidence type="ECO:0000313" key="7">
    <source>
        <dbReference type="EMBL" id="SDK60017.1"/>
    </source>
</evidence>
<dbReference type="SUPFAM" id="SSF46689">
    <property type="entry name" value="Homeodomain-like"/>
    <property type="match status" value="1"/>
</dbReference>
<keyword evidence="8" id="KW-1185">Reference proteome</keyword>
<dbReference type="InterPro" id="IPR001647">
    <property type="entry name" value="HTH_TetR"/>
</dbReference>
<dbReference type="Gene3D" id="1.10.357.10">
    <property type="entry name" value="Tetracycline Repressor, domain 2"/>
    <property type="match status" value="1"/>
</dbReference>
<dbReference type="InterPro" id="IPR039538">
    <property type="entry name" value="BetI_C"/>
</dbReference>
<evidence type="ECO:0000256" key="5">
    <source>
        <dbReference type="PROSITE-ProRule" id="PRU00335"/>
    </source>
</evidence>
<dbReference type="Pfam" id="PF00440">
    <property type="entry name" value="TetR_N"/>
    <property type="match status" value="1"/>
</dbReference>
<gene>
    <name evidence="7" type="ORF">SAMN05421869_11740</name>
</gene>
<protein>
    <submittedName>
        <fullName evidence="7">Transcriptional repressor</fullName>
    </submittedName>
</protein>
<dbReference type="RefSeq" id="WP_090940592.1">
    <property type="nucleotide sequence ID" value="NZ_FNDJ01000017.1"/>
</dbReference>
<feature type="domain" description="HTH tetR-type" evidence="6">
    <location>
        <begin position="4"/>
        <end position="64"/>
    </location>
</feature>
<keyword evidence="3 5" id="KW-0238">DNA-binding</keyword>
<sequence length="188" mass="20274">MARDQRRRDIVEALLRVAGQRGLHAATMRAVAAEAGVSLHLVQHYFETKEQLLLSALEHLAERMAERVKARLGQGDPGPRATVEAVLAEALPTDEESRVFHLVYTSYMVLAVTDPALASHPLLAAPTAMEDFITDRLRDMGAGPDARLEAVALLAMSAGLGAAVLAGQRSAEDAMTAMRHQLDRLATC</sequence>
<name>A0A1G9D7Y5_9ACTN</name>
<reference evidence="7 8" key="1">
    <citation type="submission" date="2016-10" db="EMBL/GenBank/DDBJ databases">
        <authorList>
            <person name="de Groot N.N."/>
        </authorList>
    </citation>
    <scope>NUCLEOTIDE SEQUENCE [LARGE SCALE GENOMIC DNA]</scope>
    <source>
        <strain evidence="7 8">CGMCC 4.6533</strain>
    </source>
</reference>
<dbReference type="PANTHER" id="PTHR47506">
    <property type="entry name" value="TRANSCRIPTIONAL REGULATORY PROTEIN"/>
    <property type="match status" value="1"/>
</dbReference>
<feature type="DNA-binding region" description="H-T-H motif" evidence="5">
    <location>
        <begin position="27"/>
        <end position="46"/>
    </location>
</feature>
<dbReference type="SUPFAM" id="SSF48498">
    <property type="entry name" value="Tetracyclin repressor-like, C-terminal domain"/>
    <property type="match status" value="1"/>
</dbReference>
<evidence type="ECO:0000256" key="1">
    <source>
        <dbReference type="ARBA" id="ARBA00022491"/>
    </source>
</evidence>
<accession>A0A1G9D7Y5</accession>
<dbReference type="InterPro" id="IPR009057">
    <property type="entry name" value="Homeodomain-like_sf"/>
</dbReference>
<dbReference type="AlphaFoldDB" id="A0A1G9D7Y5"/>
<dbReference type="PROSITE" id="PS50977">
    <property type="entry name" value="HTH_TETR_2"/>
    <property type="match status" value="1"/>
</dbReference>
<evidence type="ECO:0000256" key="4">
    <source>
        <dbReference type="ARBA" id="ARBA00023163"/>
    </source>
</evidence>
<evidence type="ECO:0000259" key="6">
    <source>
        <dbReference type="PROSITE" id="PS50977"/>
    </source>
</evidence>
<evidence type="ECO:0000256" key="2">
    <source>
        <dbReference type="ARBA" id="ARBA00023015"/>
    </source>
</evidence>